<accession>A0A8J6N2D0</accession>
<feature type="transmembrane region" description="Helical" evidence="1">
    <location>
        <begin position="69"/>
        <end position="91"/>
    </location>
</feature>
<feature type="transmembrane region" description="Helical" evidence="1">
    <location>
        <begin position="6"/>
        <end position="24"/>
    </location>
</feature>
<keyword evidence="1" id="KW-1133">Transmembrane helix</keyword>
<feature type="transmembrane region" description="Helical" evidence="1">
    <location>
        <begin position="45"/>
        <end position="63"/>
    </location>
</feature>
<keyword evidence="1" id="KW-0812">Transmembrane</keyword>
<organism evidence="2 3">
    <name type="scientific">Candidatus Desulfacyla euxinica</name>
    <dbReference type="NCBI Taxonomy" id="2841693"/>
    <lineage>
        <taxon>Bacteria</taxon>
        <taxon>Deltaproteobacteria</taxon>
        <taxon>Candidatus Desulfacyla</taxon>
    </lineage>
</organism>
<dbReference type="Proteomes" id="UP000650524">
    <property type="component" value="Unassembled WGS sequence"/>
</dbReference>
<evidence type="ECO:0000313" key="3">
    <source>
        <dbReference type="Proteomes" id="UP000650524"/>
    </source>
</evidence>
<keyword evidence="1" id="KW-0472">Membrane</keyword>
<evidence type="ECO:0000313" key="2">
    <source>
        <dbReference type="EMBL" id="MBC8178635.1"/>
    </source>
</evidence>
<comment type="caution">
    <text evidence="2">The sequence shown here is derived from an EMBL/GenBank/DDBJ whole genome shotgun (WGS) entry which is preliminary data.</text>
</comment>
<protein>
    <submittedName>
        <fullName evidence="2">Uncharacterized protein</fullName>
    </submittedName>
</protein>
<name>A0A8J6N2D0_9DELT</name>
<dbReference type="AlphaFoldDB" id="A0A8J6N2D0"/>
<reference evidence="2 3" key="1">
    <citation type="submission" date="2020-08" db="EMBL/GenBank/DDBJ databases">
        <title>Bridging the membrane lipid divide: bacteria of the FCB group superphylum have the potential to synthesize archaeal ether lipids.</title>
        <authorList>
            <person name="Villanueva L."/>
            <person name="Von Meijenfeldt F.A.B."/>
            <person name="Westbye A.B."/>
            <person name="Yadav S."/>
            <person name="Hopmans E.C."/>
            <person name="Dutilh B.E."/>
            <person name="Sinninghe Damste J.S."/>
        </authorList>
    </citation>
    <scope>NUCLEOTIDE SEQUENCE [LARGE SCALE GENOMIC DNA]</scope>
    <source>
        <strain evidence="2">NIOZ-UU27</strain>
    </source>
</reference>
<evidence type="ECO:0000256" key="1">
    <source>
        <dbReference type="SAM" id="Phobius"/>
    </source>
</evidence>
<gene>
    <name evidence="2" type="ORF">H8E19_14625</name>
</gene>
<proteinExistence type="predicted"/>
<dbReference type="EMBL" id="JACNJD010000296">
    <property type="protein sequence ID" value="MBC8178635.1"/>
    <property type="molecule type" value="Genomic_DNA"/>
</dbReference>
<sequence length="99" mass="11506">MSGVMEILLIIAIILGIFFLPRLMTRKPEGDLQPRDQGFRFTGRMRFAIVASLLWPAIVAFFLEPWEGSWALFFYVAAGPVVLLWGFYWVFSGFRKERE</sequence>